<dbReference type="InterPro" id="IPR001452">
    <property type="entry name" value="SH3_domain"/>
</dbReference>
<dbReference type="SUPFAM" id="SSF50729">
    <property type="entry name" value="PH domain-like"/>
    <property type="match status" value="1"/>
</dbReference>
<feature type="compositionally biased region" description="Basic and acidic residues" evidence="4">
    <location>
        <begin position="180"/>
        <end position="206"/>
    </location>
</feature>
<dbReference type="SUPFAM" id="SSF50044">
    <property type="entry name" value="SH3-domain"/>
    <property type="match status" value="1"/>
</dbReference>
<keyword evidence="2" id="KW-0343">GTPase activation</keyword>
<evidence type="ECO:0000256" key="2">
    <source>
        <dbReference type="ARBA" id="ARBA00022468"/>
    </source>
</evidence>
<feature type="compositionally biased region" description="Acidic residues" evidence="4">
    <location>
        <begin position="522"/>
        <end position="535"/>
    </location>
</feature>
<feature type="region of interest" description="Disordered" evidence="4">
    <location>
        <begin position="356"/>
        <end position="408"/>
    </location>
</feature>
<dbReference type="PROSITE" id="PS50003">
    <property type="entry name" value="PH_DOMAIN"/>
    <property type="match status" value="1"/>
</dbReference>
<feature type="compositionally biased region" description="Basic and acidic residues" evidence="4">
    <location>
        <begin position="106"/>
        <end position="117"/>
    </location>
</feature>
<dbReference type="CDD" id="cd12070">
    <property type="entry name" value="SH3_ARHGAP12"/>
    <property type="match status" value="1"/>
</dbReference>
<dbReference type="Pfam" id="PF00169">
    <property type="entry name" value="PH"/>
    <property type="match status" value="1"/>
</dbReference>
<reference evidence="9 10" key="2">
    <citation type="submission" date="2017-04" db="EMBL/GenBank/DDBJ databases">
        <title>CpG methylation of centromeres and impact of large insertions on vertebrate speciation.</title>
        <authorList>
            <person name="Ichikawa K."/>
            <person name="Yoshimura J."/>
            <person name="Morishita S."/>
        </authorList>
    </citation>
    <scope>NUCLEOTIDE SEQUENCE</scope>
    <source>
        <strain evidence="9 10">HNI</strain>
    </source>
</reference>
<evidence type="ECO:0008006" key="11">
    <source>
        <dbReference type="Google" id="ProtNLM"/>
    </source>
</evidence>
<reference evidence="9" key="4">
    <citation type="submission" date="2025-09" db="UniProtKB">
        <authorList>
            <consortium name="Ensembl"/>
        </authorList>
    </citation>
    <scope>IDENTIFICATION</scope>
    <source>
        <strain evidence="9">HNI</strain>
    </source>
</reference>
<evidence type="ECO:0000259" key="8">
    <source>
        <dbReference type="PROSITE" id="PS50238"/>
    </source>
</evidence>
<feature type="compositionally biased region" description="Polar residues" evidence="4">
    <location>
        <begin position="123"/>
        <end position="146"/>
    </location>
</feature>
<name>A0A3P9KDP5_ORYLA</name>
<evidence type="ECO:0000259" key="5">
    <source>
        <dbReference type="PROSITE" id="PS50002"/>
    </source>
</evidence>
<sequence>MAHLPIAPGEVYVEVDYDYEYTSKDRLISIRQGERYLLVKKTNEDWWQVKKDEGTKAFYVPAQYVREVRKALMPPPKPIPYHHGGASKTPGSSYWVKPAHLDLGLKDQPAEGISRRESKTRRSPSAQTASSGHFTPPSQRRNSNHYQPPLSPTDHEPALEAGSQRPQQGSSITLPRSRARSPDLVRDPLEGDGTHCDSAGEDRGTNDSESGDDLSGSSTEHLQMGSSGQVGSDSSIYTNLQDLKISQANLPLQPSGSPLHISGDWETHKDQSGRHYYYNRFTRETTWKPPRTKEVNNGNSRGESHSAEESSELQYTTSPPQLPKDVQKTNSLDRKTTKPPSLVVWRNSNVFPELSEKRLLKSRRSRSGSARPHPYKHQEAPLAPKSPSLDSDSCSSSPKPPASPNEKCGVVNMTKITENGKRVRKNWTSSWTVLQGSELLFAKGQASGSSWFGGGQSKPEFTVDLKGASVEWASKDKSSKKNVIELKIQNGTDLLIQCDNDGTITEWFNALEETVHSHACESDEALEEDLPESPGEEMKKKKDSRVSKKEKASKPATATETSDKTKHKLRKFLSRRPTLQSVRDKGYIKDQVFGCSLASLCQRESSTVPQFVKLCIDHVESKGLSIDGLYRVSGNLAVIQKLRFAVNHDEKVNLSDPKWEDIHVTTGALKMFFRELSEPLFTYALFQQFVNAIKVNDYRQRVQAIKDLVRQLPKPNHDTMQALFKHLRKVIDHSEENRMSNQSIAIVFGPTLLRPETETWNMAVHMVYQNQIVDLILLEYENIFSR</sequence>
<evidence type="ECO:0000256" key="3">
    <source>
        <dbReference type="PROSITE-ProRule" id="PRU00192"/>
    </source>
</evidence>
<feature type="domain" description="SH3" evidence="5">
    <location>
        <begin position="8"/>
        <end position="70"/>
    </location>
</feature>
<organism evidence="9 10">
    <name type="scientific">Oryzias latipes</name>
    <name type="common">Japanese rice fish</name>
    <name type="synonym">Japanese killifish</name>
    <dbReference type="NCBI Taxonomy" id="8090"/>
    <lineage>
        <taxon>Eukaryota</taxon>
        <taxon>Metazoa</taxon>
        <taxon>Chordata</taxon>
        <taxon>Craniata</taxon>
        <taxon>Vertebrata</taxon>
        <taxon>Euteleostomi</taxon>
        <taxon>Actinopterygii</taxon>
        <taxon>Neopterygii</taxon>
        <taxon>Teleostei</taxon>
        <taxon>Neoteleostei</taxon>
        <taxon>Acanthomorphata</taxon>
        <taxon>Ovalentaria</taxon>
        <taxon>Atherinomorphae</taxon>
        <taxon>Beloniformes</taxon>
        <taxon>Adrianichthyidae</taxon>
        <taxon>Oryziinae</taxon>
        <taxon>Oryzias</taxon>
    </lineage>
</organism>
<dbReference type="SMART" id="SM00324">
    <property type="entry name" value="RhoGAP"/>
    <property type="match status" value="1"/>
</dbReference>
<evidence type="ECO:0000313" key="9">
    <source>
        <dbReference type="Ensembl" id="ENSORLP00020006657.1"/>
    </source>
</evidence>
<evidence type="ECO:0000259" key="6">
    <source>
        <dbReference type="PROSITE" id="PS50003"/>
    </source>
</evidence>
<dbReference type="CDD" id="cd13233">
    <property type="entry name" value="PH_ARHGAP9-like"/>
    <property type="match status" value="1"/>
</dbReference>
<dbReference type="Pfam" id="PF00620">
    <property type="entry name" value="RhoGAP"/>
    <property type="match status" value="1"/>
</dbReference>
<dbReference type="GO" id="GO:0005096">
    <property type="term" value="F:GTPase activator activity"/>
    <property type="evidence" value="ECO:0007669"/>
    <property type="project" value="UniProtKB-KW"/>
</dbReference>
<dbReference type="PROSITE" id="PS50020">
    <property type="entry name" value="WW_DOMAIN_2"/>
    <property type="match status" value="1"/>
</dbReference>
<dbReference type="SMART" id="SM00326">
    <property type="entry name" value="SH3"/>
    <property type="match status" value="1"/>
</dbReference>
<evidence type="ECO:0000256" key="1">
    <source>
        <dbReference type="ARBA" id="ARBA00022443"/>
    </source>
</evidence>
<feature type="region of interest" description="Disordered" evidence="4">
    <location>
        <begin position="520"/>
        <end position="570"/>
    </location>
</feature>
<feature type="compositionally biased region" description="Polar residues" evidence="4">
    <location>
        <begin position="164"/>
        <end position="174"/>
    </location>
</feature>
<dbReference type="AlphaFoldDB" id="A0A3P9KDP5"/>
<dbReference type="InterPro" id="IPR036028">
    <property type="entry name" value="SH3-like_dom_sf"/>
</dbReference>
<dbReference type="InterPro" id="IPR036020">
    <property type="entry name" value="WW_dom_sf"/>
</dbReference>
<dbReference type="SUPFAM" id="SSF51045">
    <property type="entry name" value="WW domain"/>
    <property type="match status" value="1"/>
</dbReference>
<evidence type="ECO:0000313" key="10">
    <source>
        <dbReference type="Proteomes" id="UP000265180"/>
    </source>
</evidence>
<feature type="compositionally biased region" description="Basic and acidic residues" evidence="4">
    <location>
        <begin position="536"/>
        <end position="553"/>
    </location>
</feature>
<feature type="region of interest" description="Disordered" evidence="4">
    <location>
        <begin position="288"/>
        <end position="340"/>
    </location>
</feature>
<dbReference type="PANTHER" id="PTHR23176">
    <property type="entry name" value="RHO/RAC/CDC GTPASE-ACTIVATING PROTEIN"/>
    <property type="match status" value="1"/>
</dbReference>
<dbReference type="InterPro" id="IPR000198">
    <property type="entry name" value="RhoGAP_dom"/>
</dbReference>
<keyword evidence="1 3" id="KW-0728">SH3 domain</keyword>
<dbReference type="Gene3D" id="2.30.30.40">
    <property type="entry name" value="SH3 Domains"/>
    <property type="match status" value="1"/>
</dbReference>
<dbReference type="PROSITE" id="PS50238">
    <property type="entry name" value="RHOGAP"/>
    <property type="match status" value="1"/>
</dbReference>
<feature type="domain" description="WW" evidence="7">
    <location>
        <begin position="259"/>
        <end position="292"/>
    </location>
</feature>
<dbReference type="SMART" id="SM00456">
    <property type="entry name" value="WW"/>
    <property type="match status" value="1"/>
</dbReference>
<dbReference type="Gene3D" id="1.10.555.10">
    <property type="entry name" value="Rho GTPase activation protein"/>
    <property type="match status" value="1"/>
</dbReference>
<dbReference type="FunFam" id="1.10.555.10:FF:000003">
    <property type="entry name" value="Putative rho GTPase-activating protein 12"/>
    <property type="match status" value="1"/>
</dbReference>
<feature type="compositionally biased region" description="Low complexity" evidence="4">
    <location>
        <begin position="385"/>
        <end position="397"/>
    </location>
</feature>
<feature type="domain" description="PH" evidence="6">
    <location>
        <begin position="415"/>
        <end position="516"/>
    </location>
</feature>
<feature type="region of interest" description="Disordered" evidence="4">
    <location>
        <begin position="106"/>
        <end position="234"/>
    </location>
</feature>
<dbReference type="CDD" id="cd04403">
    <property type="entry name" value="RhoGAP_ARHGAP27_15_12_9"/>
    <property type="match status" value="1"/>
</dbReference>
<dbReference type="InterPro" id="IPR011993">
    <property type="entry name" value="PH-like_dom_sf"/>
</dbReference>
<reference key="1">
    <citation type="journal article" date="2007" name="Nature">
        <title>The medaka draft genome and insights into vertebrate genome evolution.</title>
        <authorList>
            <person name="Kasahara M."/>
            <person name="Naruse K."/>
            <person name="Sasaki S."/>
            <person name="Nakatani Y."/>
            <person name="Qu W."/>
            <person name="Ahsan B."/>
            <person name="Yamada T."/>
            <person name="Nagayasu Y."/>
            <person name="Doi K."/>
            <person name="Kasai Y."/>
            <person name="Jindo T."/>
            <person name="Kobayashi D."/>
            <person name="Shimada A."/>
            <person name="Toyoda A."/>
            <person name="Kuroki Y."/>
            <person name="Fujiyama A."/>
            <person name="Sasaki T."/>
            <person name="Shimizu A."/>
            <person name="Asakawa S."/>
            <person name="Shimizu N."/>
            <person name="Hashimoto S."/>
            <person name="Yang J."/>
            <person name="Lee Y."/>
            <person name="Matsushima K."/>
            <person name="Sugano S."/>
            <person name="Sakaizumi M."/>
            <person name="Narita T."/>
            <person name="Ohishi K."/>
            <person name="Haga S."/>
            <person name="Ohta F."/>
            <person name="Nomoto H."/>
            <person name="Nogata K."/>
            <person name="Morishita T."/>
            <person name="Endo T."/>
            <person name="Shin-I T."/>
            <person name="Takeda H."/>
            <person name="Morishita S."/>
            <person name="Kohara Y."/>
        </authorList>
    </citation>
    <scope>NUCLEOTIDE SEQUENCE [LARGE SCALE GENOMIC DNA]</scope>
    <source>
        <strain>Hd-rR</strain>
    </source>
</reference>
<proteinExistence type="predicted"/>
<dbReference type="CDD" id="cd00201">
    <property type="entry name" value="WW"/>
    <property type="match status" value="1"/>
</dbReference>
<dbReference type="GO" id="GO:0007165">
    <property type="term" value="P:signal transduction"/>
    <property type="evidence" value="ECO:0007669"/>
    <property type="project" value="InterPro"/>
</dbReference>
<feature type="compositionally biased region" description="Polar residues" evidence="4">
    <location>
        <begin position="219"/>
        <end position="234"/>
    </location>
</feature>
<dbReference type="Pfam" id="PF16618">
    <property type="entry name" value="SH3-WW_linker"/>
    <property type="match status" value="1"/>
</dbReference>
<dbReference type="FunFam" id="2.30.29.30:FF:000100">
    <property type="entry name" value="Rho GTPase activating protein 12"/>
    <property type="match status" value="1"/>
</dbReference>
<dbReference type="PANTHER" id="PTHR23176:SF107">
    <property type="entry name" value="RHO GTPASE-ACTIVATING PROTEIN 12"/>
    <property type="match status" value="1"/>
</dbReference>
<dbReference type="FunFam" id="2.20.70.10:FF:000072">
    <property type="entry name" value="Rho GTPase activating protein 12b"/>
    <property type="match status" value="1"/>
</dbReference>
<evidence type="ECO:0000259" key="7">
    <source>
        <dbReference type="PROSITE" id="PS50020"/>
    </source>
</evidence>
<dbReference type="Ensembl" id="ENSORLT00020004208.1">
    <property type="protein sequence ID" value="ENSORLP00020006657.1"/>
    <property type="gene ID" value="ENSORLG00020007643.1"/>
</dbReference>
<dbReference type="Gene3D" id="2.20.70.10">
    <property type="match status" value="1"/>
</dbReference>
<dbReference type="Pfam" id="PF00018">
    <property type="entry name" value="SH3_1"/>
    <property type="match status" value="1"/>
</dbReference>
<dbReference type="SMART" id="SM00233">
    <property type="entry name" value="PH"/>
    <property type="match status" value="1"/>
</dbReference>
<accession>A0A3P9KDP5</accession>
<dbReference type="Gene3D" id="2.30.29.30">
    <property type="entry name" value="Pleckstrin-homology domain (PH domain)/Phosphotyrosine-binding domain (PTB)"/>
    <property type="match status" value="1"/>
</dbReference>
<feature type="compositionally biased region" description="Basic and acidic residues" evidence="4">
    <location>
        <begin position="325"/>
        <end position="336"/>
    </location>
</feature>
<dbReference type="InterPro" id="IPR008936">
    <property type="entry name" value="Rho_GTPase_activation_prot"/>
</dbReference>
<dbReference type="Proteomes" id="UP000265180">
    <property type="component" value="Chromosome 17"/>
</dbReference>
<reference evidence="9" key="3">
    <citation type="submission" date="2025-08" db="UniProtKB">
        <authorList>
            <consortium name="Ensembl"/>
        </authorList>
    </citation>
    <scope>IDENTIFICATION</scope>
    <source>
        <strain evidence="9">HNI</strain>
    </source>
</reference>
<dbReference type="InterPro" id="IPR035491">
    <property type="entry name" value="ARHGAP12_SH3"/>
</dbReference>
<dbReference type="PROSITE" id="PS01159">
    <property type="entry name" value="WW_DOMAIN_1"/>
    <property type="match status" value="1"/>
</dbReference>
<dbReference type="InterPro" id="IPR001202">
    <property type="entry name" value="WW_dom"/>
</dbReference>
<dbReference type="InterPro" id="IPR050729">
    <property type="entry name" value="Rho-GAP"/>
</dbReference>
<protein>
    <recommendedName>
        <fullName evidence="11">Rho GTPase activating protein 12a</fullName>
    </recommendedName>
</protein>
<feature type="domain" description="Rho-GAP" evidence="8">
    <location>
        <begin position="595"/>
        <end position="784"/>
    </location>
</feature>
<dbReference type="InterPro" id="IPR001849">
    <property type="entry name" value="PH_domain"/>
</dbReference>
<evidence type="ECO:0000256" key="4">
    <source>
        <dbReference type="SAM" id="MobiDB-lite"/>
    </source>
</evidence>
<dbReference type="PROSITE" id="PS50002">
    <property type="entry name" value="SH3"/>
    <property type="match status" value="1"/>
</dbReference>
<dbReference type="Pfam" id="PF00397">
    <property type="entry name" value="WW"/>
    <property type="match status" value="1"/>
</dbReference>
<dbReference type="SUPFAM" id="SSF48350">
    <property type="entry name" value="GTPase activation domain, GAP"/>
    <property type="match status" value="1"/>
</dbReference>